<dbReference type="InterPro" id="IPR039935">
    <property type="entry name" value="YML079W-like"/>
</dbReference>
<dbReference type="AlphaFoldDB" id="A0A8H3J5G4"/>
<dbReference type="Proteomes" id="UP000664534">
    <property type="component" value="Unassembled WGS sequence"/>
</dbReference>
<evidence type="ECO:0000256" key="1">
    <source>
        <dbReference type="SAM" id="MobiDB-lite"/>
    </source>
</evidence>
<protein>
    <recommendedName>
        <fullName evidence="2">DUF985 domain-containing protein</fullName>
    </recommendedName>
</protein>
<comment type="caution">
    <text evidence="3">The sequence shown here is derived from an EMBL/GenBank/DDBJ whole genome shotgun (WGS) entry which is preliminary data.</text>
</comment>
<evidence type="ECO:0000313" key="3">
    <source>
        <dbReference type="EMBL" id="CAF9941010.1"/>
    </source>
</evidence>
<organism evidence="3 4">
    <name type="scientific">Imshaugia aleurites</name>
    <dbReference type="NCBI Taxonomy" id="172621"/>
    <lineage>
        <taxon>Eukaryota</taxon>
        <taxon>Fungi</taxon>
        <taxon>Dikarya</taxon>
        <taxon>Ascomycota</taxon>
        <taxon>Pezizomycotina</taxon>
        <taxon>Lecanoromycetes</taxon>
        <taxon>OSLEUM clade</taxon>
        <taxon>Lecanoromycetidae</taxon>
        <taxon>Lecanorales</taxon>
        <taxon>Lecanorineae</taxon>
        <taxon>Parmeliaceae</taxon>
        <taxon>Imshaugia</taxon>
    </lineage>
</organism>
<proteinExistence type="predicted"/>
<dbReference type="SUPFAM" id="SSF51182">
    <property type="entry name" value="RmlC-like cupins"/>
    <property type="match status" value="1"/>
</dbReference>
<feature type="compositionally biased region" description="Basic and acidic residues" evidence="1">
    <location>
        <begin position="39"/>
        <end position="54"/>
    </location>
</feature>
<dbReference type="InterPro" id="IPR011051">
    <property type="entry name" value="RmlC_Cupin_sf"/>
</dbReference>
<dbReference type="Pfam" id="PF06172">
    <property type="entry name" value="Cupin_5"/>
    <property type="match status" value="1"/>
</dbReference>
<name>A0A8H3J5G4_9LECA</name>
<dbReference type="OrthoDB" id="6614653at2759"/>
<dbReference type="EMBL" id="CAJPDT010000139">
    <property type="protein sequence ID" value="CAF9941010.1"/>
    <property type="molecule type" value="Genomic_DNA"/>
</dbReference>
<feature type="compositionally biased region" description="Low complexity" evidence="1">
    <location>
        <begin position="9"/>
        <end position="30"/>
    </location>
</feature>
<keyword evidence="4" id="KW-1185">Reference proteome</keyword>
<gene>
    <name evidence="3" type="ORF">IMSHALPRED_002250</name>
</gene>
<feature type="domain" description="DUF985" evidence="2">
    <location>
        <begin position="32"/>
        <end position="186"/>
    </location>
</feature>
<evidence type="ECO:0000259" key="2">
    <source>
        <dbReference type="Pfam" id="PF06172"/>
    </source>
</evidence>
<feature type="compositionally biased region" description="Basic and acidic residues" evidence="1">
    <location>
        <begin position="64"/>
        <end position="73"/>
    </location>
</feature>
<dbReference type="PANTHER" id="PTHR33387:SF3">
    <property type="entry name" value="DUF985 DOMAIN-CONTAINING PROTEIN"/>
    <property type="match status" value="1"/>
</dbReference>
<dbReference type="PANTHER" id="PTHR33387">
    <property type="entry name" value="RMLC-LIKE JELLY ROLL FOLD PROTEIN"/>
    <property type="match status" value="1"/>
</dbReference>
<feature type="region of interest" description="Disordered" evidence="1">
    <location>
        <begin position="1"/>
        <end position="73"/>
    </location>
</feature>
<reference evidence="3" key="1">
    <citation type="submission" date="2021-03" db="EMBL/GenBank/DDBJ databases">
        <authorList>
            <person name="Tagirdzhanova G."/>
        </authorList>
    </citation>
    <scope>NUCLEOTIDE SEQUENCE</scope>
</reference>
<dbReference type="Gene3D" id="2.60.120.10">
    <property type="entry name" value="Jelly Rolls"/>
    <property type="match status" value="1"/>
</dbReference>
<dbReference type="InterPro" id="IPR014710">
    <property type="entry name" value="RmlC-like_jellyroll"/>
</dbReference>
<evidence type="ECO:0000313" key="4">
    <source>
        <dbReference type="Proteomes" id="UP000664534"/>
    </source>
</evidence>
<sequence>MSTIDTTLTSPIRPFFTPSSTTTEPPSTSSQITALHLQKHPEGGYYHETDRDPLRVPNPFRSSSSDEDKDKTRAASTTIYYLLTPASPTGRFHRNKGRTMHTLHRGRGRYVIIHGDEREEGERARVETFVVGHDVHDGERLQWLVEGGKYKASFLLPDKEGESESEGLLISETVVPGFEFSDHNFMPPETLPELLSDQQADELRWLLSSPN</sequence>
<accession>A0A8H3J5G4</accession>
<dbReference type="InterPro" id="IPR009327">
    <property type="entry name" value="Cupin_DUF985"/>
</dbReference>
<dbReference type="CDD" id="cd06121">
    <property type="entry name" value="cupin_YML079wp"/>
    <property type="match status" value="1"/>
</dbReference>